<dbReference type="CDD" id="cd00130">
    <property type="entry name" value="PAS"/>
    <property type="match status" value="2"/>
</dbReference>
<dbReference type="PROSITE" id="PS50113">
    <property type="entry name" value="PAC"/>
    <property type="match status" value="1"/>
</dbReference>
<comment type="catalytic activity">
    <reaction evidence="1">
        <text>ATP + protein L-histidine = ADP + protein N-phospho-L-histidine.</text>
        <dbReference type="EC" id="2.7.13.3"/>
    </reaction>
</comment>
<dbReference type="InterPro" id="IPR003661">
    <property type="entry name" value="HisK_dim/P_dom"/>
</dbReference>
<evidence type="ECO:0000259" key="20">
    <source>
        <dbReference type="PROSITE" id="PS50112"/>
    </source>
</evidence>
<evidence type="ECO:0000256" key="10">
    <source>
        <dbReference type="ARBA" id="ARBA00022989"/>
    </source>
</evidence>
<evidence type="ECO:0000313" key="23">
    <source>
        <dbReference type="Proteomes" id="UP000255265"/>
    </source>
</evidence>
<evidence type="ECO:0000259" key="18">
    <source>
        <dbReference type="PROSITE" id="PS50109"/>
    </source>
</evidence>
<dbReference type="PROSITE" id="PS50112">
    <property type="entry name" value="PAS"/>
    <property type="match status" value="2"/>
</dbReference>
<dbReference type="PANTHER" id="PTHR45339">
    <property type="entry name" value="HYBRID SIGNAL TRANSDUCTION HISTIDINE KINASE J"/>
    <property type="match status" value="1"/>
</dbReference>
<dbReference type="Pfam" id="PF00512">
    <property type="entry name" value="HisKA"/>
    <property type="match status" value="1"/>
</dbReference>
<keyword evidence="7" id="KW-0732">Signal</keyword>
<dbReference type="Proteomes" id="UP000255265">
    <property type="component" value="Unassembled WGS sequence"/>
</dbReference>
<dbReference type="InterPro" id="IPR036641">
    <property type="entry name" value="HPT_dom_sf"/>
</dbReference>
<evidence type="ECO:0000256" key="6">
    <source>
        <dbReference type="ARBA" id="ARBA00022692"/>
    </source>
</evidence>
<feature type="domain" description="PAS" evidence="20">
    <location>
        <begin position="360"/>
        <end position="427"/>
    </location>
</feature>
<dbReference type="PRINTS" id="PR00344">
    <property type="entry name" value="BCTRLSENSOR"/>
</dbReference>
<evidence type="ECO:0000256" key="1">
    <source>
        <dbReference type="ARBA" id="ARBA00000085"/>
    </source>
</evidence>
<dbReference type="Gene3D" id="3.30.565.10">
    <property type="entry name" value="Histidine kinase-like ATPase, C-terminal domain"/>
    <property type="match status" value="1"/>
</dbReference>
<accession>A0A370FJH7</accession>
<dbReference type="SUPFAM" id="SSF47384">
    <property type="entry name" value="Homodimeric domain of signal transducing histidine kinase"/>
    <property type="match status" value="1"/>
</dbReference>
<evidence type="ECO:0000259" key="21">
    <source>
        <dbReference type="PROSITE" id="PS50113"/>
    </source>
</evidence>
<feature type="domain" description="PAS" evidence="20">
    <location>
        <begin position="233"/>
        <end position="285"/>
    </location>
</feature>
<dbReference type="SUPFAM" id="SSF55785">
    <property type="entry name" value="PYP-like sensor domain (PAS domain)"/>
    <property type="match status" value="3"/>
</dbReference>
<feature type="transmembrane region" description="Helical" evidence="17">
    <location>
        <begin position="132"/>
        <end position="153"/>
    </location>
</feature>
<dbReference type="SMART" id="SM00448">
    <property type="entry name" value="REC"/>
    <property type="match status" value="1"/>
</dbReference>
<dbReference type="Pfam" id="PF08448">
    <property type="entry name" value="PAS_4"/>
    <property type="match status" value="2"/>
</dbReference>
<evidence type="ECO:0000256" key="4">
    <source>
        <dbReference type="ARBA" id="ARBA00022475"/>
    </source>
</evidence>
<dbReference type="InterPro" id="IPR013655">
    <property type="entry name" value="PAS_fold_3"/>
</dbReference>
<dbReference type="SUPFAM" id="SSF47226">
    <property type="entry name" value="Histidine-containing phosphotransfer domain, HPT domain"/>
    <property type="match status" value="1"/>
</dbReference>
<comment type="function">
    <text evidence="14">Member of the two-component regulatory system BvgS/BvgA. Phosphorylates BvgA via a four-step phosphorelay in response to environmental signals.</text>
</comment>
<keyword evidence="23" id="KW-1185">Reference proteome</keyword>
<dbReference type="SMART" id="SM00091">
    <property type="entry name" value="PAS"/>
    <property type="match status" value="3"/>
</dbReference>
<evidence type="ECO:0000256" key="15">
    <source>
        <dbReference type="ARBA" id="ARBA00070152"/>
    </source>
</evidence>
<dbReference type="InterPro" id="IPR000700">
    <property type="entry name" value="PAS-assoc_C"/>
</dbReference>
<evidence type="ECO:0000256" key="5">
    <source>
        <dbReference type="ARBA" id="ARBA00022553"/>
    </source>
</evidence>
<dbReference type="InterPro" id="IPR005467">
    <property type="entry name" value="His_kinase_dom"/>
</dbReference>
<evidence type="ECO:0000256" key="8">
    <source>
        <dbReference type="ARBA" id="ARBA00022741"/>
    </source>
</evidence>
<evidence type="ECO:0000313" key="22">
    <source>
        <dbReference type="EMBL" id="RDI27327.1"/>
    </source>
</evidence>
<keyword evidence="6 17" id="KW-0812">Transmembrane</keyword>
<reference evidence="22 23" key="1">
    <citation type="submission" date="2018-07" db="EMBL/GenBank/DDBJ databases">
        <title>Genomic Encyclopedia of Type Strains, Phase IV (KMG-IV): sequencing the most valuable type-strain genomes for metagenomic binning, comparative biology and taxonomic classification.</title>
        <authorList>
            <person name="Goeker M."/>
        </authorList>
    </citation>
    <scope>NUCLEOTIDE SEQUENCE [LARGE SCALE GENOMIC DNA]</scope>
    <source>
        <strain evidence="22 23">DSM 21352</strain>
    </source>
</reference>
<dbReference type="InterPro" id="IPR004358">
    <property type="entry name" value="Sig_transdc_His_kin-like_C"/>
</dbReference>
<keyword evidence="10 17" id="KW-1133">Transmembrane helix</keyword>
<evidence type="ECO:0000256" key="13">
    <source>
        <dbReference type="ARBA" id="ARBA00023136"/>
    </source>
</evidence>
<dbReference type="GO" id="GO:0005886">
    <property type="term" value="C:plasma membrane"/>
    <property type="evidence" value="ECO:0007669"/>
    <property type="project" value="UniProtKB-SubCell"/>
</dbReference>
<dbReference type="SMART" id="SM00387">
    <property type="entry name" value="HATPase_c"/>
    <property type="match status" value="1"/>
</dbReference>
<evidence type="ECO:0000256" key="14">
    <source>
        <dbReference type="ARBA" id="ARBA00058004"/>
    </source>
</evidence>
<dbReference type="SUPFAM" id="SSF52172">
    <property type="entry name" value="CheY-like"/>
    <property type="match status" value="1"/>
</dbReference>
<dbReference type="FunFam" id="3.30.565.10:FF:000010">
    <property type="entry name" value="Sensor histidine kinase RcsC"/>
    <property type="match status" value="1"/>
</dbReference>
<dbReference type="CDD" id="cd16922">
    <property type="entry name" value="HATPase_EvgS-ArcB-TorS-like"/>
    <property type="match status" value="1"/>
</dbReference>
<dbReference type="Pfam" id="PF08447">
    <property type="entry name" value="PAS_3"/>
    <property type="match status" value="1"/>
</dbReference>
<evidence type="ECO:0000256" key="7">
    <source>
        <dbReference type="ARBA" id="ARBA00022729"/>
    </source>
</evidence>
<dbReference type="PROSITE" id="PS50109">
    <property type="entry name" value="HIS_KIN"/>
    <property type="match status" value="1"/>
</dbReference>
<keyword evidence="9" id="KW-0067">ATP-binding</keyword>
<keyword evidence="4" id="KW-1003">Cell membrane</keyword>
<keyword evidence="13 17" id="KW-0472">Membrane</keyword>
<feature type="transmembrane region" description="Helical" evidence="17">
    <location>
        <begin position="47"/>
        <end position="70"/>
    </location>
</feature>
<dbReference type="NCBIfam" id="TIGR00229">
    <property type="entry name" value="sensory_box"/>
    <property type="match status" value="2"/>
</dbReference>
<dbReference type="GO" id="GO:0005524">
    <property type="term" value="F:ATP binding"/>
    <property type="evidence" value="ECO:0007669"/>
    <property type="project" value="UniProtKB-KW"/>
</dbReference>
<evidence type="ECO:0000256" key="2">
    <source>
        <dbReference type="ARBA" id="ARBA00004651"/>
    </source>
</evidence>
<sequence length="1215" mass="129786">MPTQTDWLGILAPLQSAAGVWLAAAAAVLCGWRVLQAGRQAGTAADRCAAALLATLLWTMALALSIHAGLGFGLHGTGADEFAWGWPLLPGAAAAAALAASWSDATRWRAGAAGLAGLAGTALFIGQTATPLGFMSVLLAAAALIMLLAYALLRAPRSPAGTKGWQPGLWALAAPLVVAVVAAVGTLPGPVGAPGLPHWNGLPWPQQGFGLCALALLYIGMCGTRQARAQAAALDALQQRFDLAPDGLLVLDTEHRITAANAAALRLLQLRADEATGKTLPTLLDAADTDLAEWLRDPASSPAGPGERRALRPLAGGGALALRLARAGLGVDRQGREAACIVTLADISAQHAEEEAIRQRERRYRGLIDNIPGVSFSTLLDEPHTTLFVSPSVDALTGWPASDFTSGRRTLAHLIHPSDRHRIQQALILAVGLPEGGPVTAEFRLLHRSESERWVWFTGQVTHPREGGPPRLDGVLLDITETRRHHWMQGGTAEAVQRVMGVAVFAMDGRIEWANDRMLGWMGYTLDEFTTRHHHDLVDAAAGRQTAFDALWQRLRRGEFEVGEYRRMTRQGQEFWLQGSYNPIFDADGIVVRVVLLAQDINPRRQMEGALREAKARAEQAAAARTMFLANMSHEIRTPMNAILGFTELLLEGPLAVEQRRHLQTVRQSAQSLLSLLNGILDTAKLDRGALELELADFSLRELLEQTATSLRLEAERKGLALKVLWDDALDVHFRADAVRIRQVLTNLLGNAIKFTECGEVQLAARRAGDLVELSVQDTGIGIPADRLAAIFDPFAQADASTSRRFGGTGLGTTIARQLTELMGGRIEVQSTPGQGSVFRVLLPLKTALAPHPVARVPEPPVEPPPLSVLAVDDVPENRDLVRLALGQRGHQVSTAADAPKALDLLMKHRFHVVLLDVHMPGIDGLEAARRIRAYEASRSLPPTPLIALSASVLPADRQAARTAGMEGFVPKPFEAAQLLAEMARVTGLQRGGDLALPMPAAAAPAGTMLPAGVDWARGIRNWTHEAALRRALDKMLAQHGGAAATIAEQVERGQLDEARQIAHRLRGLAGNLACDDLFAAATNVELALAQGEPDAARQGIPALSAAFDAVQAALDSRPLPPSTPDGERVMLDGARLRTALAELLRAIHRNEMTGDEDWPDVAATLAFMGEGAAADALRQALDGFEFGVAARLLESLIDRLPPDAALAGEKASHP</sequence>
<dbReference type="Gene3D" id="3.40.50.2300">
    <property type="match status" value="1"/>
</dbReference>
<feature type="transmembrane region" description="Helical" evidence="17">
    <location>
        <begin position="12"/>
        <end position="35"/>
    </location>
</feature>
<feature type="modified residue" description="4-aspartylphosphate" evidence="16">
    <location>
        <position position="917"/>
    </location>
</feature>
<name>A0A370FJH7_9BURK</name>
<keyword evidence="5 16" id="KW-0597">Phosphoprotein</keyword>
<protein>
    <recommendedName>
        <fullName evidence="15">Virulence sensor protein BvgS</fullName>
        <ecNumber evidence="3">2.7.13.3</ecNumber>
    </recommendedName>
</protein>
<feature type="domain" description="PAC" evidence="21">
    <location>
        <begin position="561"/>
        <end position="613"/>
    </location>
</feature>
<keyword evidence="12" id="KW-0843">Virulence</keyword>
<dbReference type="InterPro" id="IPR000014">
    <property type="entry name" value="PAS"/>
</dbReference>
<dbReference type="PANTHER" id="PTHR45339:SF1">
    <property type="entry name" value="HYBRID SIGNAL TRANSDUCTION HISTIDINE KINASE J"/>
    <property type="match status" value="1"/>
</dbReference>
<dbReference type="EMBL" id="QQAV01000002">
    <property type="protein sequence ID" value="RDI27327.1"/>
    <property type="molecule type" value="Genomic_DNA"/>
</dbReference>
<dbReference type="SMART" id="SM00388">
    <property type="entry name" value="HisKA"/>
    <property type="match status" value="1"/>
</dbReference>
<feature type="domain" description="Histidine kinase" evidence="18">
    <location>
        <begin position="631"/>
        <end position="847"/>
    </location>
</feature>
<dbReference type="PROSITE" id="PS50110">
    <property type="entry name" value="RESPONSE_REGULATORY"/>
    <property type="match status" value="1"/>
</dbReference>
<dbReference type="InterPro" id="IPR013656">
    <property type="entry name" value="PAS_4"/>
</dbReference>
<dbReference type="Gene3D" id="1.20.120.160">
    <property type="entry name" value="HPT domain"/>
    <property type="match status" value="1"/>
</dbReference>
<dbReference type="GO" id="GO:0000155">
    <property type="term" value="F:phosphorelay sensor kinase activity"/>
    <property type="evidence" value="ECO:0007669"/>
    <property type="project" value="InterPro"/>
</dbReference>
<organism evidence="22 23">
    <name type="scientific">Pseudacidovorax intermedius</name>
    <dbReference type="NCBI Taxonomy" id="433924"/>
    <lineage>
        <taxon>Bacteria</taxon>
        <taxon>Pseudomonadati</taxon>
        <taxon>Pseudomonadota</taxon>
        <taxon>Betaproteobacteria</taxon>
        <taxon>Burkholderiales</taxon>
        <taxon>Comamonadaceae</taxon>
        <taxon>Pseudacidovorax</taxon>
    </lineage>
</organism>
<feature type="domain" description="Response regulatory" evidence="19">
    <location>
        <begin position="868"/>
        <end position="987"/>
    </location>
</feature>
<evidence type="ECO:0000256" key="11">
    <source>
        <dbReference type="ARBA" id="ARBA00023012"/>
    </source>
</evidence>
<evidence type="ECO:0000256" key="17">
    <source>
        <dbReference type="SAM" id="Phobius"/>
    </source>
</evidence>
<evidence type="ECO:0000259" key="19">
    <source>
        <dbReference type="PROSITE" id="PS50110"/>
    </source>
</evidence>
<dbReference type="OrthoDB" id="9810730at2"/>
<comment type="subcellular location">
    <subcellularLocation>
        <location evidence="2">Cell membrane</location>
        <topology evidence="2">Multi-pass membrane protein</topology>
    </subcellularLocation>
</comment>
<dbReference type="Gene3D" id="3.30.450.20">
    <property type="entry name" value="PAS domain"/>
    <property type="match status" value="3"/>
</dbReference>
<gene>
    <name evidence="22" type="ORF">DFR41_102362</name>
</gene>
<evidence type="ECO:0000256" key="12">
    <source>
        <dbReference type="ARBA" id="ARBA00023026"/>
    </source>
</evidence>
<evidence type="ECO:0000256" key="3">
    <source>
        <dbReference type="ARBA" id="ARBA00012438"/>
    </source>
</evidence>
<dbReference type="CDD" id="cd00082">
    <property type="entry name" value="HisKA"/>
    <property type="match status" value="1"/>
</dbReference>
<dbReference type="Pfam" id="PF02518">
    <property type="entry name" value="HATPase_c"/>
    <property type="match status" value="1"/>
</dbReference>
<comment type="caution">
    <text evidence="22">The sequence shown here is derived from an EMBL/GenBank/DDBJ whole genome shotgun (WGS) entry which is preliminary data.</text>
</comment>
<dbReference type="InterPro" id="IPR036890">
    <property type="entry name" value="HATPase_C_sf"/>
</dbReference>
<dbReference type="AlphaFoldDB" id="A0A370FJH7"/>
<dbReference type="EC" id="2.7.13.3" evidence="3"/>
<dbReference type="Pfam" id="PF00072">
    <property type="entry name" value="Response_reg"/>
    <property type="match status" value="1"/>
</dbReference>
<dbReference type="InterPro" id="IPR035965">
    <property type="entry name" value="PAS-like_dom_sf"/>
</dbReference>
<feature type="transmembrane region" description="Helical" evidence="17">
    <location>
        <begin position="108"/>
        <end position="126"/>
    </location>
</feature>
<evidence type="ECO:0000256" key="9">
    <source>
        <dbReference type="ARBA" id="ARBA00022840"/>
    </source>
</evidence>
<keyword evidence="11" id="KW-0902">Two-component regulatory system</keyword>
<proteinExistence type="predicted"/>
<feature type="transmembrane region" description="Helical" evidence="17">
    <location>
        <begin position="82"/>
        <end position="101"/>
    </location>
</feature>
<dbReference type="RefSeq" id="WP_114802414.1">
    <property type="nucleotide sequence ID" value="NZ_QQAV01000002.1"/>
</dbReference>
<dbReference type="InterPro" id="IPR003594">
    <property type="entry name" value="HATPase_dom"/>
</dbReference>
<dbReference type="SMART" id="SM00086">
    <property type="entry name" value="PAC"/>
    <property type="match status" value="2"/>
</dbReference>
<dbReference type="CDD" id="cd17546">
    <property type="entry name" value="REC_hyHK_CKI1_RcsC-like"/>
    <property type="match status" value="1"/>
</dbReference>
<dbReference type="InterPro" id="IPR036097">
    <property type="entry name" value="HisK_dim/P_sf"/>
</dbReference>
<dbReference type="InterPro" id="IPR001610">
    <property type="entry name" value="PAC"/>
</dbReference>
<dbReference type="SUPFAM" id="SSF55874">
    <property type="entry name" value="ATPase domain of HSP90 chaperone/DNA topoisomerase II/histidine kinase"/>
    <property type="match status" value="1"/>
</dbReference>
<dbReference type="InterPro" id="IPR001789">
    <property type="entry name" value="Sig_transdc_resp-reg_receiver"/>
</dbReference>
<dbReference type="Gene3D" id="1.10.287.130">
    <property type="match status" value="1"/>
</dbReference>
<evidence type="ECO:0000256" key="16">
    <source>
        <dbReference type="PROSITE-ProRule" id="PRU00169"/>
    </source>
</evidence>
<dbReference type="InterPro" id="IPR011006">
    <property type="entry name" value="CheY-like_superfamily"/>
</dbReference>
<feature type="transmembrane region" description="Helical" evidence="17">
    <location>
        <begin position="165"/>
        <end position="184"/>
    </location>
</feature>
<keyword evidence="8" id="KW-0547">Nucleotide-binding</keyword>